<dbReference type="InterPro" id="IPR052099">
    <property type="entry name" value="Regulatory_TF_Diverse"/>
</dbReference>
<name>A0AAV9PG49_9PEZI</name>
<dbReference type="GeneID" id="89924113"/>
<feature type="domain" description="BHLH" evidence="2">
    <location>
        <begin position="196"/>
        <end position="260"/>
    </location>
</feature>
<dbReference type="Pfam" id="PF00010">
    <property type="entry name" value="HLH"/>
    <property type="match status" value="1"/>
</dbReference>
<proteinExistence type="predicted"/>
<accession>A0AAV9PG49</accession>
<comment type="caution">
    <text evidence="3">The sequence shown here is derived from an EMBL/GenBank/DDBJ whole genome shotgun (WGS) entry which is preliminary data.</text>
</comment>
<organism evidence="3 4">
    <name type="scientific">Saxophila tyrrhenica</name>
    <dbReference type="NCBI Taxonomy" id="1690608"/>
    <lineage>
        <taxon>Eukaryota</taxon>
        <taxon>Fungi</taxon>
        <taxon>Dikarya</taxon>
        <taxon>Ascomycota</taxon>
        <taxon>Pezizomycotina</taxon>
        <taxon>Dothideomycetes</taxon>
        <taxon>Dothideomycetidae</taxon>
        <taxon>Mycosphaerellales</taxon>
        <taxon>Extremaceae</taxon>
        <taxon>Saxophila</taxon>
    </lineage>
</organism>
<dbReference type="Proteomes" id="UP001337655">
    <property type="component" value="Unassembled WGS sequence"/>
</dbReference>
<dbReference type="GO" id="GO:0046983">
    <property type="term" value="F:protein dimerization activity"/>
    <property type="evidence" value="ECO:0007669"/>
    <property type="project" value="InterPro"/>
</dbReference>
<dbReference type="InterPro" id="IPR036638">
    <property type="entry name" value="HLH_DNA-bd_sf"/>
</dbReference>
<feature type="compositionally biased region" description="Low complexity" evidence="1">
    <location>
        <begin position="119"/>
        <end position="128"/>
    </location>
</feature>
<dbReference type="RefSeq" id="XP_064661364.1">
    <property type="nucleotide sequence ID" value="XM_064800025.1"/>
</dbReference>
<sequence>MTEIITGLALPHVGHSGLDLFPDSAEHSWEQQYIEPIAMLTASWPQSASSQMSGVQSLDVRFDHDTQGYFYQPQHIPSPHIGYQVSDVGTPSSHQEAIESYTGQHPSTMHLYPYHTPGPIHSPHSSISAVSPLQTPLESPPAVRYNGKPHLASRNSAPEARDLKATTTVRAHLKHRGSSGEEDDSYGPDSKRGRKRQRIPHTAVERRYRENLNAHLEKLRQTVPTLASKKGPGGGKVEGEGVKPSKCEILHAAIEYIGAQEKVMAGKDKHIAGLMDEIMKLRRNQEQMQDWIRGHSH</sequence>
<evidence type="ECO:0000313" key="4">
    <source>
        <dbReference type="Proteomes" id="UP001337655"/>
    </source>
</evidence>
<dbReference type="SUPFAM" id="SSF47459">
    <property type="entry name" value="HLH, helix-loop-helix DNA-binding domain"/>
    <property type="match status" value="1"/>
</dbReference>
<reference evidence="3 4" key="1">
    <citation type="submission" date="2023-08" db="EMBL/GenBank/DDBJ databases">
        <title>Black Yeasts Isolated from many extreme environments.</title>
        <authorList>
            <person name="Coleine C."/>
            <person name="Stajich J.E."/>
            <person name="Selbmann L."/>
        </authorList>
    </citation>
    <scope>NUCLEOTIDE SEQUENCE [LARGE SCALE GENOMIC DNA]</scope>
    <source>
        <strain evidence="3 4">CCFEE 5935</strain>
    </source>
</reference>
<dbReference type="InterPro" id="IPR011598">
    <property type="entry name" value="bHLH_dom"/>
</dbReference>
<protein>
    <recommendedName>
        <fullName evidence="2">BHLH domain-containing protein</fullName>
    </recommendedName>
</protein>
<dbReference type="PROSITE" id="PS50888">
    <property type="entry name" value="BHLH"/>
    <property type="match status" value="1"/>
</dbReference>
<dbReference type="PANTHER" id="PTHR47336:SF2">
    <property type="entry name" value="TRANSCRIPTION FACTOR HMS1-RELATED"/>
    <property type="match status" value="1"/>
</dbReference>
<evidence type="ECO:0000313" key="3">
    <source>
        <dbReference type="EMBL" id="KAK5172646.1"/>
    </source>
</evidence>
<gene>
    <name evidence="3" type="ORF">LTR77_002766</name>
</gene>
<evidence type="ECO:0000259" key="2">
    <source>
        <dbReference type="PROSITE" id="PS50888"/>
    </source>
</evidence>
<evidence type="ECO:0000256" key="1">
    <source>
        <dbReference type="SAM" id="MobiDB-lite"/>
    </source>
</evidence>
<feature type="region of interest" description="Disordered" evidence="1">
    <location>
        <begin position="114"/>
        <end position="202"/>
    </location>
</feature>
<dbReference type="Gene3D" id="4.10.280.10">
    <property type="entry name" value="Helix-loop-helix DNA-binding domain"/>
    <property type="match status" value="1"/>
</dbReference>
<keyword evidence="4" id="KW-1185">Reference proteome</keyword>
<dbReference type="EMBL" id="JAVRRT010000004">
    <property type="protein sequence ID" value="KAK5172646.1"/>
    <property type="molecule type" value="Genomic_DNA"/>
</dbReference>
<dbReference type="SMART" id="SM00353">
    <property type="entry name" value="HLH"/>
    <property type="match status" value="1"/>
</dbReference>
<dbReference type="AlphaFoldDB" id="A0AAV9PG49"/>
<dbReference type="PANTHER" id="PTHR47336">
    <property type="entry name" value="TRANSCRIPTION FACTOR HMS1-RELATED"/>
    <property type="match status" value="1"/>
</dbReference>